<dbReference type="GO" id="GO:0030170">
    <property type="term" value="F:pyridoxal phosphate binding"/>
    <property type="evidence" value="ECO:0007669"/>
    <property type="project" value="TreeGrafter"/>
</dbReference>
<dbReference type="GO" id="GO:0016594">
    <property type="term" value="F:glycine binding"/>
    <property type="evidence" value="ECO:0007669"/>
    <property type="project" value="TreeGrafter"/>
</dbReference>
<proteinExistence type="predicted"/>
<gene>
    <name evidence="4" type="ORF">S12H4_25889</name>
</gene>
<dbReference type="GO" id="GO:0004375">
    <property type="term" value="F:glycine dehydrogenase (decarboxylating) activity"/>
    <property type="evidence" value="ECO:0007669"/>
    <property type="project" value="InterPro"/>
</dbReference>
<dbReference type="GO" id="GO:0019464">
    <property type="term" value="P:glycine decarboxylation via glycine cleavage system"/>
    <property type="evidence" value="ECO:0007669"/>
    <property type="project" value="TreeGrafter"/>
</dbReference>
<comment type="caution">
    <text evidence="4">The sequence shown here is derived from an EMBL/GenBank/DDBJ whole genome shotgun (WGS) entry which is preliminary data.</text>
</comment>
<dbReference type="NCBIfam" id="NF003346">
    <property type="entry name" value="PRK04366.1"/>
    <property type="match status" value="1"/>
</dbReference>
<dbReference type="Gene3D" id="3.40.640.10">
    <property type="entry name" value="Type I PLP-dependent aspartate aminotransferase-like (Major domain)"/>
    <property type="match status" value="1"/>
</dbReference>
<dbReference type="GO" id="GO:0005829">
    <property type="term" value="C:cytosol"/>
    <property type="evidence" value="ECO:0007669"/>
    <property type="project" value="TreeGrafter"/>
</dbReference>
<dbReference type="Pfam" id="PF02347">
    <property type="entry name" value="GDC-P"/>
    <property type="match status" value="1"/>
</dbReference>
<dbReference type="GO" id="GO:0005960">
    <property type="term" value="C:glycine cleavage complex"/>
    <property type="evidence" value="ECO:0007669"/>
    <property type="project" value="TreeGrafter"/>
</dbReference>
<evidence type="ECO:0000256" key="2">
    <source>
        <dbReference type="ARBA" id="ARBA00023002"/>
    </source>
</evidence>
<protein>
    <recommendedName>
        <fullName evidence="3">Glycine cleavage system P-protein N-terminal domain-containing protein</fullName>
    </recommendedName>
</protein>
<keyword evidence="2" id="KW-0560">Oxidoreductase</keyword>
<dbReference type="SUPFAM" id="SSF53383">
    <property type="entry name" value="PLP-dependent transferases"/>
    <property type="match status" value="1"/>
</dbReference>
<sequence>PEELLRQELELPEVTEVELVRYFTFLSKLNYGVDIGFYPLGSCTMKYNPKWHEDVAKLPGFTSIHPCQPIDSVQGALQLMFELQEYLAEITGMDATSLAPMAGAQGELASIMMVKAYHLASGDKIRKKILIPDSAHGTNPATVAMGGFKVVSVPSNGEGNLDIKSLESMMNEEVAALTLTMPTTLGLFDPQMAEISQLVHRRGGLLCGDGANLNSLLGKVKFGDLGFDCVQLNLHKTFSTPHGGGGPGSGPICVKSNLADFLPSPLVAKNGKGYTLTSPTKSIGRLGVAYGNFGVMV</sequence>
<dbReference type="PANTHER" id="PTHR11773">
    <property type="entry name" value="GLYCINE DEHYDROGENASE, DECARBOXYLATING"/>
    <property type="match status" value="1"/>
</dbReference>
<dbReference type="InterPro" id="IPR020581">
    <property type="entry name" value="GDC_P"/>
</dbReference>
<dbReference type="FunFam" id="3.40.640.10:FF:000224">
    <property type="entry name" value="Probable glycine dehydrogenase (decarboxylating) subunit 2"/>
    <property type="match status" value="1"/>
</dbReference>
<evidence type="ECO:0000256" key="1">
    <source>
        <dbReference type="ARBA" id="ARBA00022898"/>
    </source>
</evidence>
<dbReference type="InterPro" id="IPR049315">
    <property type="entry name" value="GDC-P_N"/>
</dbReference>
<feature type="domain" description="Glycine cleavage system P-protein N-terminal" evidence="3">
    <location>
        <begin position="56"/>
        <end position="267"/>
    </location>
</feature>
<feature type="non-terminal residue" evidence="4">
    <location>
        <position position="1"/>
    </location>
</feature>
<evidence type="ECO:0000259" key="3">
    <source>
        <dbReference type="Pfam" id="PF02347"/>
    </source>
</evidence>
<name>X1RC30_9ZZZZ</name>
<dbReference type="InterPro" id="IPR015421">
    <property type="entry name" value="PyrdxlP-dep_Trfase_major"/>
</dbReference>
<keyword evidence="1" id="KW-0663">Pyridoxal phosphate</keyword>
<dbReference type="InterPro" id="IPR015424">
    <property type="entry name" value="PyrdxlP-dep_Trfase"/>
</dbReference>
<feature type="non-terminal residue" evidence="4">
    <location>
        <position position="297"/>
    </location>
</feature>
<organism evidence="4">
    <name type="scientific">marine sediment metagenome</name>
    <dbReference type="NCBI Taxonomy" id="412755"/>
    <lineage>
        <taxon>unclassified sequences</taxon>
        <taxon>metagenomes</taxon>
        <taxon>ecological metagenomes</taxon>
    </lineage>
</organism>
<evidence type="ECO:0000313" key="4">
    <source>
        <dbReference type="EMBL" id="GAI78118.1"/>
    </source>
</evidence>
<dbReference type="Gene3D" id="6.20.440.10">
    <property type="match status" value="1"/>
</dbReference>
<dbReference type="AlphaFoldDB" id="X1RC30"/>
<reference evidence="4" key="1">
    <citation type="journal article" date="2014" name="Front. Microbiol.">
        <title>High frequency of phylogenetically diverse reductive dehalogenase-homologous genes in deep subseafloor sedimentary metagenomes.</title>
        <authorList>
            <person name="Kawai M."/>
            <person name="Futagami T."/>
            <person name="Toyoda A."/>
            <person name="Takaki Y."/>
            <person name="Nishi S."/>
            <person name="Hori S."/>
            <person name="Arai W."/>
            <person name="Tsubouchi T."/>
            <person name="Morono Y."/>
            <person name="Uchiyama I."/>
            <person name="Ito T."/>
            <person name="Fujiyama A."/>
            <person name="Inagaki F."/>
            <person name="Takami H."/>
        </authorList>
    </citation>
    <scope>NUCLEOTIDE SEQUENCE</scope>
    <source>
        <strain evidence="4">Expedition CK06-06</strain>
    </source>
</reference>
<accession>X1RC30</accession>
<dbReference type="PANTHER" id="PTHR11773:SF1">
    <property type="entry name" value="GLYCINE DEHYDROGENASE (DECARBOXYLATING), MITOCHONDRIAL"/>
    <property type="match status" value="1"/>
</dbReference>
<dbReference type="EMBL" id="BARW01014633">
    <property type="protein sequence ID" value="GAI78118.1"/>
    <property type="molecule type" value="Genomic_DNA"/>
</dbReference>